<dbReference type="PROSITE" id="PS00523">
    <property type="entry name" value="SULFATASE_1"/>
    <property type="match status" value="1"/>
</dbReference>
<feature type="signal peptide" evidence="7">
    <location>
        <begin position="1"/>
        <end position="21"/>
    </location>
</feature>
<dbReference type="EMBL" id="NEVH01004410">
    <property type="protein sequence ID" value="PNF39716.1"/>
    <property type="molecule type" value="Genomic_DNA"/>
</dbReference>
<dbReference type="PROSITE" id="PS00149">
    <property type="entry name" value="SULFATASE_2"/>
    <property type="match status" value="1"/>
</dbReference>
<dbReference type="PANTHER" id="PTHR10342">
    <property type="entry name" value="ARYLSULFATASE"/>
    <property type="match status" value="1"/>
</dbReference>
<evidence type="ECO:0000256" key="7">
    <source>
        <dbReference type="SAM" id="SignalP"/>
    </source>
</evidence>
<keyword evidence="10" id="KW-1185">Reference proteome</keyword>
<dbReference type="InterPro" id="IPR047115">
    <property type="entry name" value="ARSB"/>
</dbReference>
<reference evidence="9 10" key="1">
    <citation type="submission" date="2017-12" db="EMBL/GenBank/DDBJ databases">
        <title>Hemimetabolous genomes reveal molecular basis of termite eusociality.</title>
        <authorList>
            <person name="Harrison M.C."/>
            <person name="Jongepier E."/>
            <person name="Robertson H.M."/>
            <person name="Arning N."/>
            <person name="Bitard-Feildel T."/>
            <person name="Chao H."/>
            <person name="Childers C.P."/>
            <person name="Dinh H."/>
            <person name="Doddapaneni H."/>
            <person name="Dugan S."/>
            <person name="Gowin J."/>
            <person name="Greiner C."/>
            <person name="Han Y."/>
            <person name="Hu H."/>
            <person name="Hughes D.S.T."/>
            <person name="Huylmans A.-K."/>
            <person name="Kemena C."/>
            <person name="Kremer L.P.M."/>
            <person name="Lee S.L."/>
            <person name="Lopez-Ezquerra A."/>
            <person name="Mallet L."/>
            <person name="Monroy-Kuhn J.M."/>
            <person name="Moser A."/>
            <person name="Murali S.C."/>
            <person name="Muzny D.M."/>
            <person name="Otani S."/>
            <person name="Piulachs M.-D."/>
            <person name="Poelchau M."/>
            <person name="Qu J."/>
            <person name="Schaub F."/>
            <person name="Wada-Katsumata A."/>
            <person name="Worley K.C."/>
            <person name="Xie Q."/>
            <person name="Ylla G."/>
            <person name="Poulsen M."/>
            <person name="Gibbs R.A."/>
            <person name="Schal C."/>
            <person name="Richards S."/>
            <person name="Belles X."/>
            <person name="Korb J."/>
            <person name="Bornberg-Bauer E."/>
        </authorList>
    </citation>
    <scope>NUCLEOTIDE SEQUENCE [LARGE SCALE GENOMIC DNA]</scope>
    <source>
        <tissue evidence="9">Whole body</tissue>
    </source>
</reference>
<evidence type="ECO:0000256" key="6">
    <source>
        <dbReference type="ARBA" id="ARBA00023180"/>
    </source>
</evidence>
<dbReference type="InterPro" id="IPR024607">
    <property type="entry name" value="Sulfatase_CS"/>
</dbReference>
<dbReference type="InterPro" id="IPR000917">
    <property type="entry name" value="Sulfatase_N"/>
</dbReference>
<proteinExistence type="inferred from homology"/>
<evidence type="ECO:0000313" key="9">
    <source>
        <dbReference type="EMBL" id="PNF39716.1"/>
    </source>
</evidence>
<accession>A0A2J7RFV4</accession>
<dbReference type="Gene3D" id="3.30.1120.10">
    <property type="match status" value="1"/>
</dbReference>
<keyword evidence="6" id="KW-0325">Glycoprotein</keyword>
<dbReference type="SUPFAM" id="SSF53649">
    <property type="entry name" value="Alkaline phosphatase-like"/>
    <property type="match status" value="1"/>
</dbReference>
<dbReference type="OrthoDB" id="103349at2759"/>
<evidence type="ECO:0000313" key="10">
    <source>
        <dbReference type="Proteomes" id="UP000235965"/>
    </source>
</evidence>
<dbReference type="AlphaFoldDB" id="A0A2J7RFV4"/>
<keyword evidence="4" id="KW-0378">Hydrolase</keyword>
<dbReference type="GO" id="GO:0008484">
    <property type="term" value="F:sulfuric ester hydrolase activity"/>
    <property type="evidence" value="ECO:0007669"/>
    <property type="project" value="InterPro"/>
</dbReference>
<dbReference type="GO" id="GO:0046872">
    <property type="term" value="F:metal ion binding"/>
    <property type="evidence" value="ECO:0007669"/>
    <property type="project" value="UniProtKB-KW"/>
</dbReference>
<evidence type="ECO:0000256" key="4">
    <source>
        <dbReference type="ARBA" id="ARBA00022801"/>
    </source>
</evidence>
<comment type="cofactor">
    <cofactor evidence="1">
        <name>Ca(2+)</name>
        <dbReference type="ChEBI" id="CHEBI:29108"/>
    </cofactor>
</comment>
<comment type="caution">
    <text evidence="9">The sequence shown here is derived from an EMBL/GenBank/DDBJ whole genome shotgun (WGS) entry which is preliminary data.</text>
</comment>
<organism evidence="9 10">
    <name type="scientific">Cryptotermes secundus</name>
    <dbReference type="NCBI Taxonomy" id="105785"/>
    <lineage>
        <taxon>Eukaryota</taxon>
        <taxon>Metazoa</taxon>
        <taxon>Ecdysozoa</taxon>
        <taxon>Arthropoda</taxon>
        <taxon>Hexapoda</taxon>
        <taxon>Insecta</taxon>
        <taxon>Pterygota</taxon>
        <taxon>Neoptera</taxon>
        <taxon>Polyneoptera</taxon>
        <taxon>Dictyoptera</taxon>
        <taxon>Blattodea</taxon>
        <taxon>Blattoidea</taxon>
        <taxon>Termitoidae</taxon>
        <taxon>Kalotermitidae</taxon>
        <taxon>Cryptotermitinae</taxon>
        <taxon>Cryptotermes</taxon>
    </lineage>
</organism>
<evidence type="ECO:0000259" key="8">
    <source>
        <dbReference type="Pfam" id="PF00884"/>
    </source>
</evidence>
<evidence type="ECO:0000256" key="3">
    <source>
        <dbReference type="ARBA" id="ARBA00022723"/>
    </source>
</evidence>
<keyword evidence="5" id="KW-0106">Calcium</keyword>
<evidence type="ECO:0000256" key="2">
    <source>
        <dbReference type="ARBA" id="ARBA00008779"/>
    </source>
</evidence>
<dbReference type="Gene3D" id="3.40.720.10">
    <property type="entry name" value="Alkaline Phosphatase, subunit A"/>
    <property type="match status" value="1"/>
</dbReference>
<sequence>MAERKNRVLLLLLLLATPCTAAIYGRPHIILILADDLGWNDVSFHGSDQIPTPNIDALAYNGVILNSHYVQPTCTPTRAAFMTGRYPVHLGMQGNSLVAAESRGLPPGKILPQYLKDLGYTTRAVGKWHLGFYKPEVTPTYRGFDSHLGYWNDYVSYYDYILQERYSDGEYNGFDLRRNLSAAWELAGRYATDVFTDEAVRIIQGHDASPLGPPLFLYLAHLAVHAGNRGKLLEAPQQEIDKFRHIRDPNRRTYAAMVSKLDESVGRVVQALQRRHMLESSVILFLSDNGAPSKGRQPNWGSNWPLKGVKETLWEGGVRGVGLIWSPLLQQTPRVSSQLMHVTDWLPTLYTAAGGHVASLRHDLDGVDQWESLVYNLASPRREILHNIDERGRTAAVRFHNWKLIIGTVRSSALNGYFGHGELDASYPAYNETSVVNSMAGRAIIAASSSVYINPTRAHQISLLRSSAQITCPSNNSLGIPPCSGKELCLYDIESDPCESSNLAETHRSVALRLRALLSAHRNALVKQSNLQPDVRGANPKRWNGTWSPWLLDGCGSRASEDAYFNVCDRTEPL</sequence>
<feature type="domain" description="Sulfatase N-terminal" evidence="8">
    <location>
        <begin position="27"/>
        <end position="354"/>
    </location>
</feature>
<feature type="chain" id="PRO_5014412999" evidence="7">
    <location>
        <begin position="22"/>
        <end position="574"/>
    </location>
</feature>
<comment type="similarity">
    <text evidence="2">Belongs to the sulfatase family.</text>
</comment>
<name>A0A2J7RFV4_9NEOP</name>
<dbReference type="CDD" id="cd16029">
    <property type="entry name" value="4-S"/>
    <property type="match status" value="1"/>
</dbReference>
<dbReference type="Proteomes" id="UP000235965">
    <property type="component" value="Unassembled WGS sequence"/>
</dbReference>
<dbReference type="InterPro" id="IPR017850">
    <property type="entry name" value="Alkaline_phosphatase_core_sf"/>
</dbReference>
<gene>
    <name evidence="9" type="primary">Arsb_6</name>
    <name evidence="9" type="ORF">B7P43_G05649</name>
</gene>
<dbReference type="PANTHER" id="PTHR10342:SF264">
    <property type="entry name" value="MIP05773P-RELATED"/>
    <property type="match status" value="1"/>
</dbReference>
<keyword evidence="3" id="KW-0479">Metal-binding</keyword>
<dbReference type="Pfam" id="PF00884">
    <property type="entry name" value="Sulfatase"/>
    <property type="match status" value="1"/>
</dbReference>
<protein>
    <submittedName>
        <fullName evidence="9">Arylsulfatase B</fullName>
    </submittedName>
</protein>
<dbReference type="STRING" id="105785.A0A2J7RFV4"/>
<evidence type="ECO:0000256" key="5">
    <source>
        <dbReference type="ARBA" id="ARBA00022837"/>
    </source>
</evidence>
<keyword evidence="7" id="KW-0732">Signal</keyword>
<evidence type="ECO:0000256" key="1">
    <source>
        <dbReference type="ARBA" id="ARBA00001913"/>
    </source>
</evidence>
<dbReference type="InParanoid" id="A0A2J7RFV4"/>